<proteinExistence type="predicted"/>
<evidence type="ECO:0000256" key="7">
    <source>
        <dbReference type="SAM" id="MobiDB-lite"/>
    </source>
</evidence>
<feature type="compositionally biased region" description="Basic and acidic residues" evidence="7">
    <location>
        <begin position="168"/>
        <end position="185"/>
    </location>
</feature>
<evidence type="ECO:0000256" key="6">
    <source>
        <dbReference type="PROSITE-ProRule" id="PRU00282"/>
    </source>
</evidence>
<feature type="transmembrane region" description="Helical" evidence="8">
    <location>
        <begin position="298"/>
        <end position="316"/>
    </location>
</feature>
<evidence type="ECO:0000256" key="2">
    <source>
        <dbReference type="ARBA" id="ARBA00022692"/>
    </source>
</evidence>
<dbReference type="PANTHER" id="PTHR47567:SF1">
    <property type="entry name" value="NAD-DEPENDENT EPIMERASE_DEHYDRATASE DOMAIN-CONTAINING PROTEIN"/>
    <property type="match status" value="1"/>
</dbReference>
<evidence type="ECO:0000256" key="3">
    <source>
        <dbReference type="ARBA" id="ARBA00022792"/>
    </source>
</evidence>
<keyword evidence="5 6" id="KW-0472">Membrane</keyword>
<evidence type="ECO:0000256" key="8">
    <source>
        <dbReference type="SAM" id="Phobius"/>
    </source>
</evidence>
<keyword evidence="3" id="KW-0999">Mitochondrion inner membrane</keyword>
<dbReference type="EMBL" id="PUHP01000558">
    <property type="protein sequence ID" value="TQN69186.1"/>
    <property type="molecule type" value="Genomic_DNA"/>
</dbReference>
<sequence>SIINPIHDLDKSVFHDSNWDPATVTSEDYVRSSSLNLFNIETWDGDLSPFGQRGGKILHYHGLVDGTISSHNSPRYYEHVAQTASLEPEENVLMAMVRVEEGVAPEHVTGTAFVNNTVSAGVDYKRRHCRWPTRNVFKGPGDFKDENNWDRDVAEGSLWLDPELSKLDFKARDNPPHTRDTETRRHITKKPAAADTGYSPEHISEAHQTLPATLSLSLTCFCVETMAEAQRDLESQRKPSDERTPLLGTPAEYEANQQEARDRSGHADDDQDREDAEQVPLIAPQDGEEAKKRTTGWWLWRAFWAVLAIFFLAIFIKGWVDAKDTNFDLKAALKRALGGGLSGAAAMVLQVLTLMPIRTIMNYQYRFGSGFREAVSVLYQDSGVPRYYQGIGPALIQGPVSRFGDTAANAGILALLESNSFLNQLPTLIKTIFASLCAAAFRMILTPIDTLKTTLQAQGAKGTAILRQRVKTHGVGSLWWGAFATAAATFVGHYPWFATYNYLSANIPEPEKGQIFLWLLRLAFIGFCASVISDSVSNSLRVVKTYRQVNDTQVGRCANLALFRSTAKAAKIVIQRDGFLGFLGRGLKTRIFANGLQGILFSILWKLFLD</sequence>
<keyword evidence="2 6" id="KW-0812">Transmembrane</keyword>
<dbReference type="PANTHER" id="PTHR47567">
    <property type="entry name" value="MITOCHONDRIAL SUBSTRATE/SOLUTE CARRIER"/>
    <property type="match status" value="1"/>
</dbReference>
<comment type="subcellular location">
    <subcellularLocation>
        <location evidence="1">Membrane</location>
        <topology evidence="1">Multi-pass membrane protein</topology>
    </subcellularLocation>
</comment>
<dbReference type="Proteomes" id="UP000326340">
    <property type="component" value="Unassembled WGS sequence"/>
</dbReference>
<feature type="non-terminal residue" evidence="9">
    <location>
        <position position="1"/>
    </location>
</feature>
<protein>
    <submittedName>
        <fullName evidence="9">Putative feruloyl esterase B-2</fullName>
    </submittedName>
</protein>
<feature type="region of interest" description="Disordered" evidence="7">
    <location>
        <begin position="231"/>
        <end position="279"/>
    </location>
</feature>
<dbReference type="Gene3D" id="1.50.40.10">
    <property type="entry name" value="Mitochondrial carrier domain"/>
    <property type="match status" value="1"/>
</dbReference>
<dbReference type="InterPro" id="IPR018108">
    <property type="entry name" value="MCP_transmembrane"/>
</dbReference>
<reference evidence="9 10" key="1">
    <citation type="journal article" date="2019" name="Sci. Rep.">
        <title>Colletotrichum shisoi sp. nov., an anthracnose pathogen of Perilla frutescens in Japan: molecular phylogenetic, morphological and genomic evidence.</title>
        <authorList>
            <person name="Gan P."/>
            <person name="Tsushima A."/>
            <person name="Hiroyama R."/>
            <person name="Narusaka M."/>
            <person name="Takano Y."/>
            <person name="Narusaka Y."/>
            <person name="Kawaradani M."/>
            <person name="Damm U."/>
            <person name="Shirasu K."/>
        </authorList>
    </citation>
    <scope>NUCLEOTIDE SEQUENCE [LARGE SCALE GENOMIC DNA]</scope>
    <source>
        <strain evidence="9 10">PG-2018a</strain>
    </source>
</reference>
<feature type="transmembrane region" description="Helical" evidence="8">
    <location>
        <begin position="477"/>
        <end position="496"/>
    </location>
</feature>
<dbReference type="AlphaFoldDB" id="A0A5Q4BR91"/>
<organism evidence="9 10">
    <name type="scientific">Colletotrichum shisoi</name>
    <dbReference type="NCBI Taxonomy" id="2078593"/>
    <lineage>
        <taxon>Eukaryota</taxon>
        <taxon>Fungi</taxon>
        <taxon>Dikarya</taxon>
        <taxon>Ascomycota</taxon>
        <taxon>Pezizomycotina</taxon>
        <taxon>Sordariomycetes</taxon>
        <taxon>Hypocreomycetidae</taxon>
        <taxon>Glomerellales</taxon>
        <taxon>Glomerellaceae</taxon>
        <taxon>Colletotrichum</taxon>
        <taxon>Colletotrichum destructivum species complex</taxon>
    </lineage>
</organism>
<evidence type="ECO:0000256" key="4">
    <source>
        <dbReference type="ARBA" id="ARBA00022989"/>
    </source>
</evidence>
<dbReference type="SUPFAM" id="SSF103506">
    <property type="entry name" value="Mitochondrial carrier"/>
    <property type="match status" value="1"/>
</dbReference>
<evidence type="ECO:0000313" key="10">
    <source>
        <dbReference type="Proteomes" id="UP000326340"/>
    </source>
</evidence>
<keyword evidence="4 8" id="KW-1133">Transmembrane helix</keyword>
<gene>
    <name evidence="9" type="primary">FaeB-2-1</name>
    <name evidence="9" type="ORF">CSHISOI_06290</name>
</gene>
<feature type="compositionally biased region" description="Basic and acidic residues" evidence="7">
    <location>
        <begin position="259"/>
        <end position="268"/>
    </location>
</feature>
<name>A0A5Q4BR91_9PEZI</name>
<feature type="transmembrane region" description="Helical" evidence="8">
    <location>
        <begin position="336"/>
        <end position="357"/>
    </location>
</feature>
<evidence type="ECO:0000256" key="5">
    <source>
        <dbReference type="ARBA" id="ARBA00023136"/>
    </source>
</evidence>
<feature type="repeat" description="Solcar" evidence="6">
    <location>
        <begin position="426"/>
        <end position="506"/>
    </location>
</feature>
<feature type="region of interest" description="Disordered" evidence="7">
    <location>
        <begin position="168"/>
        <end position="200"/>
    </location>
</feature>
<dbReference type="PROSITE" id="PS50920">
    <property type="entry name" value="SOLCAR"/>
    <property type="match status" value="1"/>
</dbReference>
<feature type="non-terminal residue" evidence="9">
    <location>
        <position position="610"/>
    </location>
</feature>
<evidence type="ECO:0000313" key="9">
    <source>
        <dbReference type="EMBL" id="TQN69186.1"/>
    </source>
</evidence>
<dbReference type="OrthoDB" id="409948at2759"/>
<feature type="compositionally biased region" description="Basic and acidic residues" evidence="7">
    <location>
        <begin position="231"/>
        <end position="244"/>
    </location>
</feature>
<keyword evidence="10" id="KW-1185">Reference proteome</keyword>
<dbReference type="InterPro" id="IPR023395">
    <property type="entry name" value="MCP_dom_sf"/>
</dbReference>
<evidence type="ECO:0000256" key="1">
    <source>
        <dbReference type="ARBA" id="ARBA00004141"/>
    </source>
</evidence>
<keyword evidence="3" id="KW-0496">Mitochondrion</keyword>
<dbReference type="Pfam" id="PF00153">
    <property type="entry name" value="Mito_carr"/>
    <property type="match status" value="1"/>
</dbReference>
<dbReference type="GO" id="GO:0016020">
    <property type="term" value="C:membrane"/>
    <property type="evidence" value="ECO:0007669"/>
    <property type="project" value="UniProtKB-SubCell"/>
</dbReference>
<comment type="caution">
    <text evidence="9">The sequence shown here is derived from an EMBL/GenBank/DDBJ whole genome shotgun (WGS) entry which is preliminary data.</text>
</comment>
<accession>A0A5Q4BR91</accession>
<feature type="transmembrane region" description="Helical" evidence="8">
    <location>
        <begin position="516"/>
        <end position="537"/>
    </location>
</feature>